<sequence>MLKSICIYCGSSTGAAEVYADAMRQLARKMIDENIALVYGGGKVGLMGILADEMLRLGGEVTGIIPKDLMEKELAHEELTRLYIVKDMHERKAMMADLADGFIAAPGGIGTMEELFETSAWSQLGLHEKPIGIYNVNNYYDCLIELVGHFAKEGFVREKYTESLVIENDPGTLLGRLRMAAAPKEKPAKAPGRFLI</sequence>
<dbReference type="InterPro" id="IPR005269">
    <property type="entry name" value="LOG"/>
</dbReference>
<keyword evidence="3" id="KW-0378">Hydrolase</keyword>
<dbReference type="NCBIfam" id="TIGR00730">
    <property type="entry name" value="Rossman fold protein, TIGR00730 family"/>
    <property type="match status" value="1"/>
</dbReference>
<keyword evidence="6" id="KW-1185">Reference proteome</keyword>
<evidence type="ECO:0000313" key="6">
    <source>
        <dbReference type="Proteomes" id="UP001164794"/>
    </source>
</evidence>
<gene>
    <name evidence="5" type="ORF">NB645_02205</name>
    <name evidence="4" type="ORF">NB646_03305</name>
</gene>
<dbReference type="Proteomes" id="UP001164819">
    <property type="component" value="Chromosome"/>
</dbReference>
<reference evidence="4" key="2">
    <citation type="journal article" date="2022" name="Front. Microbiol.">
        <title>New perspectives on an old grouping: The genomic and phenotypic variability of Oxalobacter formigenes and the implications for calcium oxalate stone prevention.</title>
        <authorList>
            <person name="Chmiel J.A."/>
            <person name="Carr C."/>
            <person name="Stuivenberg G.A."/>
            <person name="Venema R."/>
            <person name="Chanyi R.M."/>
            <person name="Al K.F."/>
            <person name="Giguere D."/>
            <person name="Say H."/>
            <person name="Akouris P.P."/>
            <person name="Dominguez Romero S.A."/>
            <person name="Kwong A."/>
            <person name="Tai V."/>
            <person name="Koval S.F."/>
            <person name="Razvi H."/>
            <person name="Bjazevic J."/>
            <person name="Burton J.P."/>
        </authorList>
    </citation>
    <scope>NUCLEOTIDE SEQUENCE</scope>
    <source>
        <strain evidence="4">OxK</strain>
    </source>
</reference>
<dbReference type="GO" id="GO:0009691">
    <property type="term" value="P:cytokinin biosynthetic process"/>
    <property type="evidence" value="ECO:0007669"/>
    <property type="project" value="UniProtKB-UniRule"/>
</dbReference>
<dbReference type="EMBL" id="CP098248">
    <property type="protein sequence ID" value="WAV97577.1"/>
    <property type="molecule type" value="Genomic_DNA"/>
</dbReference>
<dbReference type="PANTHER" id="PTHR31223">
    <property type="entry name" value="LOG FAMILY PROTEIN YJL055W"/>
    <property type="match status" value="1"/>
</dbReference>
<dbReference type="PANTHER" id="PTHR31223:SF70">
    <property type="entry name" value="LOG FAMILY PROTEIN YJL055W"/>
    <property type="match status" value="1"/>
</dbReference>
<reference evidence="5" key="1">
    <citation type="journal article" date="2022" name="Front. Microbiol.">
        <title>New perspectives on an old grouping: The genomic and phenotypic variability of Oxalobacter formigenes and the implications for calcium oxalate stone prevention.</title>
        <authorList>
            <person name="Chmiel J.A."/>
            <person name="Carr C."/>
            <person name="Stuivenberg G.A."/>
            <person name="Venema R."/>
            <person name="Chanyi R.M."/>
            <person name="Al K.F."/>
            <person name="Giguere D."/>
            <person name="Say H."/>
            <person name="Akouris P.P."/>
            <person name="Dominguez Romero S.A."/>
            <person name="Kwong A."/>
            <person name="Tai V."/>
            <person name="Koval S.F."/>
            <person name="Razvi H."/>
            <person name="Bjazevic J."/>
            <person name="Burton J.P."/>
        </authorList>
    </citation>
    <scope>NUCLEOTIDE SEQUENCE</scope>
    <source>
        <strain evidence="5">HOxNP-1</strain>
    </source>
</reference>
<evidence type="ECO:0000256" key="3">
    <source>
        <dbReference type="RuleBase" id="RU363015"/>
    </source>
</evidence>
<comment type="catalytic activity">
    <reaction evidence="1">
        <text>AMP + H2O = D-ribose 5-phosphate + adenine</text>
        <dbReference type="Rhea" id="RHEA:20129"/>
        <dbReference type="ChEBI" id="CHEBI:15377"/>
        <dbReference type="ChEBI" id="CHEBI:16708"/>
        <dbReference type="ChEBI" id="CHEBI:78346"/>
        <dbReference type="ChEBI" id="CHEBI:456215"/>
        <dbReference type="EC" id="3.2.2.4"/>
    </reaction>
</comment>
<evidence type="ECO:0000256" key="2">
    <source>
        <dbReference type="ARBA" id="ARBA00006763"/>
    </source>
</evidence>
<organism evidence="4">
    <name type="scientific">Oxalobacter aliiformigenes</name>
    <dbReference type="NCBI Taxonomy" id="2946593"/>
    <lineage>
        <taxon>Bacteria</taxon>
        <taxon>Pseudomonadati</taxon>
        <taxon>Pseudomonadota</taxon>
        <taxon>Betaproteobacteria</taxon>
        <taxon>Burkholderiales</taxon>
        <taxon>Oxalobacteraceae</taxon>
        <taxon>Oxalobacter</taxon>
    </lineage>
</organism>
<dbReference type="Pfam" id="PF03641">
    <property type="entry name" value="Lysine_decarbox"/>
    <property type="match status" value="1"/>
</dbReference>
<name>A0A9E9LJX2_9BURK</name>
<dbReference type="AlphaFoldDB" id="A0A9E9LJX2"/>
<evidence type="ECO:0000313" key="4">
    <source>
        <dbReference type="EMBL" id="WAV91783.1"/>
    </source>
</evidence>
<evidence type="ECO:0000256" key="1">
    <source>
        <dbReference type="ARBA" id="ARBA00000274"/>
    </source>
</evidence>
<dbReference type="InterPro" id="IPR031100">
    <property type="entry name" value="LOG_fam"/>
</dbReference>
<keyword evidence="3" id="KW-0203">Cytokinin biosynthesis</keyword>
<dbReference type="GO" id="GO:0008714">
    <property type="term" value="F:AMP nucleosidase activity"/>
    <property type="evidence" value="ECO:0007669"/>
    <property type="project" value="UniProtKB-EC"/>
</dbReference>
<evidence type="ECO:0000313" key="5">
    <source>
        <dbReference type="EMBL" id="WAV97577.1"/>
    </source>
</evidence>
<dbReference type="RefSeq" id="WP_269265060.1">
    <property type="nucleotide sequence ID" value="NZ_CP098248.1"/>
</dbReference>
<protein>
    <recommendedName>
        <fullName evidence="3">Cytokinin riboside 5'-monophosphate phosphoribohydrolase</fullName>
        <ecNumber evidence="3">3.2.2.n1</ecNumber>
    </recommendedName>
</protein>
<dbReference type="Proteomes" id="UP001164794">
    <property type="component" value="Chromosome"/>
</dbReference>
<proteinExistence type="inferred from homology"/>
<dbReference type="EMBL" id="CP098251">
    <property type="protein sequence ID" value="WAV91783.1"/>
    <property type="molecule type" value="Genomic_DNA"/>
</dbReference>
<dbReference type="SUPFAM" id="SSF102405">
    <property type="entry name" value="MCP/YpsA-like"/>
    <property type="match status" value="1"/>
</dbReference>
<comment type="similarity">
    <text evidence="2 3">Belongs to the LOG family.</text>
</comment>
<accession>A0A9E9LJX2</accession>
<dbReference type="Gene3D" id="3.40.50.450">
    <property type="match status" value="1"/>
</dbReference>
<dbReference type="GO" id="GO:0005829">
    <property type="term" value="C:cytosol"/>
    <property type="evidence" value="ECO:0007669"/>
    <property type="project" value="TreeGrafter"/>
</dbReference>
<dbReference type="EC" id="3.2.2.n1" evidence="3"/>